<gene>
    <name evidence="4" type="ORF">BKG73_20635</name>
</gene>
<name>A0ABX3BUC0_9MYCO</name>
<feature type="region of interest" description="Disordered" evidence="1">
    <location>
        <begin position="269"/>
        <end position="310"/>
    </location>
</feature>
<accession>A0ABX3BUC0</accession>
<feature type="compositionally biased region" description="Gly residues" evidence="1">
    <location>
        <begin position="56"/>
        <end position="68"/>
    </location>
</feature>
<feature type="compositionally biased region" description="Low complexity" evidence="1">
    <location>
        <begin position="102"/>
        <end position="123"/>
    </location>
</feature>
<proteinExistence type="predicted"/>
<dbReference type="Pfam" id="PF26571">
    <property type="entry name" value="VldE"/>
    <property type="match status" value="1"/>
</dbReference>
<dbReference type="RefSeq" id="WP_070910185.1">
    <property type="nucleotide sequence ID" value="NZ_CP010271.1"/>
</dbReference>
<dbReference type="Proteomes" id="UP000179621">
    <property type="component" value="Unassembled WGS sequence"/>
</dbReference>
<evidence type="ECO:0000313" key="4">
    <source>
        <dbReference type="EMBL" id="OHU06016.1"/>
    </source>
</evidence>
<protein>
    <recommendedName>
        <fullName evidence="3">ARB-07466-like C-terminal domain-containing protein</fullName>
    </recommendedName>
</protein>
<evidence type="ECO:0000256" key="1">
    <source>
        <dbReference type="SAM" id="MobiDB-lite"/>
    </source>
</evidence>
<feature type="compositionally biased region" description="Polar residues" evidence="1">
    <location>
        <begin position="85"/>
        <end position="101"/>
    </location>
</feature>
<evidence type="ECO:0000313" key="5">
    <source>
        <dbReference type="Proteomes" id="UP000179621"/>
    </source>
</evidence>
<feature type="compositionally biased region" description="Low complexity" evidence="1">
    <location>
        <begin position="154"/>
        <end position="199"/>
    </location>
</feature>
<feature type="domain" description="ARB-07466-like C-terminal" evidence="3">
    <location>
        <begin position="321"/>
        <end position="434"/>
    </location>
</feature>
<feature type="compositionally biased region" description="Polar residues" evidence="1">
    <location>
        <begin position="132"/>
        <end position="153"/>
    </location>
</feature>
<sequence length="458" mass="48768">MIMKDPRRISPGLRRALAVAAVAATLVAGVKVNSDYTTPGSGFSTIATGAADPTGPTGGPGGDGGMNGGQFVPPSMPGQLPDYQGGNQPPLNQDGSASIYNTGTQGAPQQAPGQQGGQQPQQGWDQPAHGSQPPNYSTAPGYTQGPGQSNPDYQQPQQGNQSQPQQGTQNQQPSQAPSQTQQPDQNDQQDQQRQQQCEQQAEDYGILQEFVSLIKSGVGGAGSVFKKPDRGWQPAFECSCAPNQKMPQSKEGICDWPVIGSLACKTVTGTAQPDPKQMTPTQTPTPTETPTPTKTEEKCRQSGPDGTVQLPSLAELSKGSEKGLMPGAVNIARSVAKEFPDVKEIGGWRPPDRDANGEVQFTEHYDGHATDIMTDILGESTTTGQALGDKIVAYLAENSACFHIQWIIWNQQIWEPGQGWTPMPNRGGVTANHMDHVHVNSLVPGEPEHRPLQPEYKP</sequence>
<dbReference type="EMBL" id="MLIH01000035">
    <property type="protein sequence ID" value="OHU06016.1"/>
    <property type="molecule type" value="Genomic_DNA"/>
</dbReference>
<keyword evidence="5" id="KW-1185">Reference proteome</keyword>
<dbReference type="InterPro" id="IPR058593">
    <property type="entry name" value="ARB_07466-like_C"/>
</dbReference>
<feature type="compositionally biased region" description="Low complexity" evidence="1">
    <location>
        <begin position="272"/>
        <end position="293"/>
    </location>
</feature>
<feature type="region of interest" description="Disordered" evidence="1">
    <location>
        <begin position="43"/>
        <end position="200"/>
    </location>
</feature>
<feature type="chain" id="PRO_5046129319" description="ARB-07466-like C-terminal domain-containing protein" evidence="2">
    <location>
        <begin position="24"/>
        <end position="458"/>
    </location>
</feature>
<feature type="signal peptide" evidence="2">
    <location>
        <begin position="1"/>
        <end position="23"/>
    </location>
</feature>
<evidence type="ECO:0000259" key="3">
    <source>
        <dbReference type="Pfam" id="PF26571"/>
    </source>
</evidence>
<reference evidence="4 5" key="1">
    <citation type="submission" date="2016-10" db="EMBL/GenBank/DDBJ databases">
        <title>Evaluation of Human, Animal and Environmental Mycobacterium chelonae Isolates by Core Genome Phylogenomic Analysis, Targeted Gene Comparison, and Anti-microbial Susceptibility Patterns: A Tale of Mistaken Identities.</title>
        <authorList>
            <person name="Fogelson S.B."/>
            <person name="Camus A.C."/>
            <person name="Lorenz W."/>
            <person name="Vasireddy R."/>
            <person name="Vasireddy S."/>
            <person name="Smith T."/>
            <person name="Brown-Elliott B.A."/>
            <person name="Wallace R.J.Jr."/>
            <person name="Hasan N.A."/>
            <person name="Reischl U."/>
            <person name="Sanchez S."/>
        </authorList>
    </citation>
    <scope>NUCLEOTIDE SEQUENCE [LARGE SCALE GENOMIC DNA]</scope>
    <source>
        <strain evidence="4 5">8528</strain>
    </source>
</reference>
<keyword evidence="2" id="KW-0732">Signal</keyword>
<comment type="caution">
    <text evidence="4">The sequence shown here is derived from an EMBL/GenBank/DDBJ whole genome shotgun (WGS) entry which is preliminary data.</text>
</comment>
<evidence type="ECO:0000256" key="2">
    <source>
        <dbReference type="SAM" id="SignalP"/>
    </source>
</evidence>
<organism evidence="4 5">
    <name type="scientific">Mycobacteroides saopaulense</name>
    <dbReference type="NCBI Taxonomy" id="1578165"/>
    <lineage>
        <taxon>Bacteria</taxon>
        <taxon>Bacillati</taxon>
        <taxon>Actinomycetota</taxon>
        <taxon>Actinomycetes</taxon>
        <taxon>Mycobacteriales</taxon>
        <taxon>Mycobacteriaceae</taxon>
        <taxon>Mycobacteroides</taxon>
    </lineage>
</organism>